<dbReference type="AlphaFoldDB" id="F0J0A5"/>
<protein>
    <recommendedName>
        <fullName evidence="11 12">4-hydroxybenzoate octaprenyltransferase</fullName>
        <ecNumber evidence="11 12">2.5.1.39</ecNumber>
    </recommendedName>
    <alternativeName>
        <fullName evidence="11">4-HB polyprenyltransferase</fullName>
    </alternativeName>
</protein>
<dbReference type="UniPathway" id="UPA00232"/>
<dbReference type="CDD" id="cd13959">
    <property type="entry name" value="PT_UbiA_COQ2"/>
    <property type="match status" value="1"/>
</dbReference>
<evidence type="ECO:0000256" key="6">
    <source>
        <dbReference type="ARBA" id="ARBA00022679"/>
    </source>
</evidence>
<dbReference type="Gene3D" id="1.10.357.140">
    <property type="entry name" value="UbiA prenyltransferase"/>
    <property type="match status" value="1"/>
</dbReference>
<dbReference type="HAMAP" id="MF_01635">
    <property type="entry name" value="UbiA"/>
    <property type="match status" value="1"/>
</dbReference>
<dbReference type="Gene3D" id="1.20.120.1780">
    <property type="entry name" value="UbiA prenyltransferase"/>
    <property type="match status" value="1"/>
</dbReference>
<dbReference type="EC" id="2.5.1.39" evidence="11 12"/>
<gene>
    <name evidence="11" type="primary">ubiA</name>
    <name evidence="13" type="ordered locus">ACMV_21180</name>
</gene>
<dbReference type="InterPro" id="IPR006370">
    <property type="entry name" value="HB_polyprenyltransferase-like"/>
</dbReference>
<feature type="transmembrane region" description="Helical" evidence="11">
    <location>
        <begin position="235"/>
        <end position="255"/>
    </location>
</feature>
<feature type="transmembrane region" description="Helical" evidence="11">
    <location>
        <begin position="113"/>
        <end position="134"/>
    </location>
</feature>
<feature type="transmembrane region" description="Helical" evidence="11">
    <location>
        <begin position="44"/>
        <end position="64"/>
    </location>
</feature>
<dbReference type="KEGG" id="amv:ACMV_21180"/>
<evidence type="ECO:0000256" key="9">
    <source>
        <dbReference type="ARBA" id="ARBA00022989"/>
    </source>
</evidence>
<dbReference type="FunFam" id="1.20.120.1780:FF:000001">
    <property type="entry name" value="4-hydroxybenzoate octaprenyltransferase"/>
    <property type="match status" value="1"/>
</dbReference>
<dbReference type="PANTHER" id="PTHR11048">
    <property type="entry name" value="PRENYLTRANSFERASES"/>
    <property type="match status" value="1"/>
</dbReference>
<proteinExistence type="inferred from homology"/>
<comment type="pathway">
    <text evidence="11">Cofactor biosynthesis; ubiquinone biosynthesis.</text>
</comment>
<feature type="transmembrane region" description="Helical" evidence="11">
    <location>
        <begin position="70"/>
        <end position="92"/>
    </location>
</feature>
<comment type="catalytic activity">
    <reaction evidence="11">
        <text>all-trans-octaprenyl diphosphate + 4-hydroxybenzoate = 4-hydroxy-3-(all-trans-octaprenyl)benzoate + diphosphate</text>
        <dbReference type="Rhea" id="RHEA:27782"/>
        <dbReference type="ChEBI" id="CHEBI:1617"/>
        <dbReference type="ChEBI" id="CHEBI:17879"/>
        <dbReference type="ChEBI" id="CHEBI:33019"/>
        <dbReference type="ChEBI" id="CHEBI:57711"/>
        <dbReference type="EC" id="2.5.1.39"/>
    </reaction>
</comment>
<keyword evidence="10 11" id="KW-0472">Membrane</keyword>
<keyword evidence="11" id="KW-0460">Magnesium</keyword>
<evidence type="ECO:0000313" key="13">
    <source>
        <dbReference type="EMBL" id="BAJ81465.1"/>
    </source>
</evidence>
<reference evidence="13 14" key="1">
    <citation type="submission" date="2010-12" db="EMBL/GenBank/DDBJ databases">
        <title>Whole genome sequence of Acidiphilium multivorum AIU301.</title>
        <authorList>
            <person name="Narita-Yamada S."/>
            <person name="Nakamura S."/>
            <person name="Ito N."/>
            <person name="Takarada H."/>
            <person name="Katano Y."/>
            <person name="Nakazawa H."/>
            <person name="Hosoyama A."/>
            <person name="Yamada R."/>
            <person name="Fujita N."/>
        </authorList>
    </citation>
    <scope>NUCLEOTIDE SEQUENCE [LARGE SCALE GENOMIC DNA]</scope>
    <source>
        <strain evidence="14">DSM 11245 / JCM 8867 / AIU301</strain>
    </source>
</reference>
<accession>F0J0A5</accession>
<evidence type="ECO:0000313" key="14">
    <source>
        <dbReference type="Proteomes" id="UP000007100"/>
    </source>
</evidence>
<evidence type="ECO:0000256" key="4">
    <source>
        <dbReference type="ARBA" id="ARBA00022475"/>
    </source>
</evidence>
<organism evidence="13 14">
    <name type="scientific">Acidiphilium multivorum (strain DSM 11245 / JCM 8867 / NBRC 100883 / AIU 301)</name>
    <dbReference type="NCBI Taxonomy" id="926570"/>
    <lineage>
        <taxon>Bacteria</taxon>
        <taxon>Pseudomonadati</taxon>
        <taxon>Pseudomonadota</taxon>
        <taxon>Alphaproteobacteria</taxon>
        <taxon>Acetobacterales</taxon>
        <taxon>Acidocellaceae</taxon>
        <taxon>Acidiphilium</taxon>
    </lineage>
</organism>
<dbReference type="InterPro" id="IPR039653">
    <property type="entry name" value="Prenyltransferase"/>
</dbReference>
<feature type="transmembrane region" description="Helical" evidence="11">
    <location>
        <begin position="140"/>
        <end position="157"/>
    </location>
</feature>
<evidence type="ECO:0000256" key="1">
    <source>
        <dbReference type="ARBA" id="ARBA00001946"/>
    </source>
</evidence>
<dbReference type="NCBIfam" id="TIGR01474">
    <property type="entry name" value="ubiA_proteo"/>
    <property type="match status" value="1"/>
</dbReference>
<dbReference type="InterPro" id="IPR000537">
    <property type="entry name" value="UbiA_prenyltransferase"/>
</dbReference>
<evidence type="ECO:0000256" key="10">
    <source>
        <dbReference type="ARBA" id="ARBA00023136"/>
    </source>
</evidence>
<dbReference type="FunFam" id="1.10.357.140:FF:000008">
    <property type="entry name" value="4-hydroxybenzoate octaprenyltransferase"/>
    <property type="match status" value="1"/>
</dbReference>
<dbReference type="GO" id="GO:0005886">
    <property type="term" value="C:plasma membrane"/>
    <property type="evidence" value="ECO:0007669"/>
    <property type="project" value="UniProtKB-SubCell"/>
</dbReference>
<keyword evidence="6 11" id="KW-0808">Transferase</keyword>
<dbReference type="Proteomes" id="UP000007100">
    <property type="component" value="Chromosome"/>
</dbReference>
<evidence type="ECO:0000256" key="3">
    <source>
        <dbReference type="ARBA" id="ARBA00005985"/>
    </source>
</evidence>
<comment type="similarity">
    <text evidence="3 11">Belongs to the UbiA prenyltransferase family.</text>
</comment>
<dbReference type="PANTHER" id="PTHR11048:SF28">
    <property type="entry name" value="4-HYDROXYBENZOATE POLYPRENYLTRANSFERASE, MITOCHONDRIAL"/>
    <property type="match status" value="1"/>
</dbReference>
<sequence>MSEAMADPVAGGTGFTDIRAGGWVARLPARLRPFALLARLDRPIGVWLLFLPGLWSILLARAGVWTTLGLIALFAVGAVVMRAAGCVVNDLWDRELDRQVARTAGRPLASGAVSVPAAVAFLLLLLLAGLVILLMLGRTAQILGVASLVLVAFYPAAKRVTWWPQVMLGFTFGWGAPLGYAAAHGALGWPVLPLYAGTILWILGYDTIYAHQDREDDALAGIKSSALRLGGRTRLFVALWYAGMLALIAAAMAVAGIGRDGLIALALPGALLAWQVVRLDIDDPARCLALFKLNRWVGLLVGLAILIGR</sequence>
<keyword evidence="14" id="KW-1185">Reference proteome</keyword>
<comment type="subcellular location">
    <subcellularLocation>
        <location evidence="11">Cell inner membrane</location>
        <topology evidence="11">Multi-pass membrane protein</topology>
    </subcellularLocation>
    <subcellularLocation>
        <location evidence="2">Membrane</location>
        <topology evidence="2">Multi-pass membrane protein</topology>
    </subcellularLocation>
</comment>
<dbReference type="GO" id="GO:0008412">
    <property type="term" value="F:4-hydroxybenzoate polyprenyltransferase activity"/>
    <property type="evidence" value="ECO:0007669"/>
    <property type="project" value="UniProtKB-UniRule"/>
</dbReference>
<dbReference type="GO" id="GO:0006744">
    <property type="term" value="P:ubiquinone biosynthetic process"/>
    <property type="evidence" value="ECO:0007669"/>
    <property type="project" value="UniProtKB-UniRule"/>
</dbReference>
<keyword evidence="8 11" id="KW-0812">Transmembrane</keyword>
<evidence type="ECO:0000256" key="5">
    <source>
        <dbReference type="ARBA" id="ARBA00022519"/>
    </source>
</evidence>
<evidence type="ECO:0000256" key="12">
    <source>
        <dbReference type="NCBIfam" id="TIGR01474"/>
    </source>
</evidence>
<comment type="function">
    <text evidence="11">Catalyzes the prenylation of para-hydroxybenzoate (PHB) with an all-trans polyprenyl group. Mediates the second step in the final reaction sequence of ubiquinone-8 (UQ-8) biosynthesis, which is the condensation of the polyisoprenoid side chain with PHB, generating the first membrane-bound Q intermediate 3-octaprenyl-4-hydroxybenzoate.</text>
</comment>
<keyword evidence="4 11" id="KW-1003">Cell membrane</keyword>
<evidence type="ECO:0000256" key="2">
    <source>
        <dbReference type="ARBA" id="ARBA00004141"/>
    </source>
</evidence>
<evidence type="ECO:0000256" key="11">
    <source>
        <dbReference type="HAMAP-Rule" id="MF_01635"/>
    </source>
</evidence>
<comment type="cofactor">
    <cofactor evidence="1 11">
        <name>Mg(2+)</name>
        <dbReference type="ChEBI" id="CHEBI:18420"/>
    </cofactor>
</comment>
<dbReference type="HOGENOM" id="CLU_034879_0_2_5"/>
<evidence type="ECO:0000256" key="7">
    <source>
        <dbReference type="ARBA" id="ARBA00022688"/>
    </source>
</evidence>
<name>F0J0A5_ACIMA</name>
<dbReference type="InterPro" id="IPR030470">
    <property type="entry name" value="UbiA_prenylTrfase_CS"/>
</dbReference>
<evidence type="ECO:0000256" key="8">
    <source>
        <dbReference type="ARBA" id="ARBA00022692"/>
    </source>
</evidence>
<keyword evidence="5 11" id="KW-0997">Cell inner membrane</keyword>
<dbReference type="Pfam" id="PF01040">
    <property type="entry name" value="UbiA"/>
    <property type="match status" value="1"/>
</dbReference>
<dbReference type="EMBL" id="AP012035">
    <property type="protein sequence ID" value="BAJ81465.1"/>
    <property type="molecule type" value="Genomic_DNA"/>
</dbReference>
<keyword evidence="9 11" id="KW-1133">Transmembrane helix</keyword>
<dbReference type="InterPro" id="IPR044878">
    <property type="entry name" value="UbiA_sf"/>
</dbReference>
<keyword evidence="7 11" id="KW-0831">Ubiquinone biosynthesis</keyword>
<dbReference type="PROSITE" id="PS00943">
    <property type="entry name" value="UBIA"/>
    <property type="match status" value="1"/>
</dbReference>